<dbReference type="OrthoDB" id="6359065at2759"/>
<feature type="compositionally biased region" description="Basic and acidic residues" evidence="4">
    <location>
        <begin position="106"/>
        <end position="125"/>
    </location>
</feature>
<dbReference type="GO" id="GO:0021556">
    <property type="term" value="P:central nervous system formation"/>
    <property type="evidence" value="ECO:0007669"/>
    <property type="project" value="TreeGrafter"/>
</dbReference>
<feature type="compositionally biased region" description="Polar residues" evidence="4">
    <location>
        <begin position="168"/>
        <end position="182"/>
    </location>
</feature>
<name>A0A8K0NVU8_LADFU</name>
<dbReference type="InterPro" id="IPR032104">
    <property type="entry name" value="Spaetzle"/>
</dbReference>
<dbReference type="PANTHER" id="PTHR23199:SF12">
    <property type="entry name" value="NEUROTROPHIN 1-RELATED"/>
    <property type="match status" value="1"/>
</dbReference>
<evidence type="ECO:0000256" key="2">
    <source>
        <dbReference type="ARBA" id="ARBA00023157"/>
    </source>
</evidence>
<keyword evidence="7" id="KW-1185">Reference proteome</keyword>
<dbReference type="AlphaFoldDB" id="A0A8K0NVU8"/>
<feature type="compositionally biased region" description="Basic and acidic residues" evidence="4">
    <location>
        <begin position="134"/>
        <end position="145"/>
    </location>
</feature>
<dbReference type="GO" id="GO:0005121">
    <property type="term" value="F:Toll binding"/>
    <property type="evidence" value="ECO:0007669"/>
    <property type="project" value="TreeGrafter"/>
</dbReference>
<dbReference type="EMBL" id="KZ308176">
    <property type="protein sequence ID" value="KAG8223851.1"/>
    <property type="molecule type" value="Genomic_DNA"/>
</dbReference>
<dbReference type="Proteomes" id="UP000792457">
    <property type="component" value="Unassembled WGS sequence"/>
</dbReference>
<gene>
    <name evidence="6" type="ORF">J437_LFUL007872</name>
</gene>
<evidence type="ECO:0000256" key="4">
    <source>
        <dbReference type="SAM" id="MobiDB-lite"/>
    </source>
</evidence>
<keyword evidence="2" id="KW-1015">Disulfide bond</keyword>
<comment type="caution">
    <text evidence="6">The sequence shown here is derived from an EMBL/GenBank/DDBJ whole genome shotgun (WGS) entry which is preliminary data.</text>
</comment>
<dbReference type="InterPro" id="IPR029034">
    <property type="entry name" value="Cystine-knot_cytokine"/>
</dbReference>
<evidence type="ECO:0000256" key="3">
    <source>
        <dbReference type="ARBA" id="ARBA00023180"/>
    </source>
</evidence>
<dbReference type="GO" id="GO:0008083">
    <property type="term" value="F:growth factor activity"/>
    <property type="evidence" value="ECO:0007669"/>
    <property type="project" value="TreeGrafter"/>
</dbReference>
<accession>A0A8K0NVU8</accession>
<dbReference type="SUPFAM" id="SSF57501">
    <property type="entry name" value="Cystine-knot cytokines"/>
    <property type="match status" value="2"/>
</dbReference>
<keyword evidence="1" id="KW-0732">Signal</keyword>
<sequence>MFVCNRFEEWAEFRKLFGVCSACKGLFTVGGRPQIGEYMPVSRPLIPFSRSDTRDTIIMNDRPSSQVEHRPPSQMEQRPRQGIVYSDEPYHSRVRSDQIQQSTVTNHDRRIVLDPTRAKDRKNTDEQPVWLPKSETHSTERRDGSTRPQINPSHVHDKRGNTRPENRGPSNRGQQSNANSPVNRMGTIEVPIEDYSISRNESIGDARRVLPQNVFHKKNSGDIVFPGPTRDPSLPSRINSQGSFAPTPNCEEGSTFCTSADNYPRRQESQCSLTEGFPLGYKTVCRQKYIYRRLLALNEDGKTHSDMFRLPSCCACFLKSINDIAERIDFQDETPLCPSLEQVVYPKMAQNKDDKWLYVVNQDPYVQGVRVEKCL</sequence>
<dbReference type="PANTHER" id="PTHR23199">
    <property type="entry name" value="NEUROTROPHIN 1-RELATED"/>
    <property type="match status" value="1"/>
</dbReference>
<keyword evidence="3" id="KW-0325">Glycoprotein</keyword>
<dbReference type="InterPro" id="IPR052444">
    <property type="entry name" value="Spz/Toll_ligand-like"/>
</dbReference>
<feature type="compositionally biased region" description="Basic and acidic residues" evidence="4">
    <location>
        <begin position="154"/>
        <end position="166"/>
    </location>
</feature>
<evidence type="ECO:0000313" key="7">
    <source>
        <dbReference type="Proteomes" id="UP000792457"/>
    </source>
</evidence>
<dbReference type="Gene3D" id="2.10.90.10">
    <property type="entry name" value="Cystine-knot cytokines"/>
    <property type="match status" value="2"/>
</dbReference>
<evidence type="ECO:0000256" key="1">
    <source>
        <dbReference type="ARBA" id="ARBA00022729"/>
    </source>
</evidence>
<feature type="region of interest" description="Disordered" evidence="4">
    <location>
        <begin position="51"/>
        <end position="186"/>
    </location>
</feature>
<reference evidence="6" key="2">
    <citation type="submission" date="2017-10" db="EMBL/GenBank/DDBJ databases">
        <title>Ladona fulva Genome sequencing and assembly.</title>
        <authorList>
            <person name="Murali S."/>
            <person name="Richards S."/>
            <person name="Bandaranaike D."/>
            <person name="Bellair M."/>
            <person name="Blankenburg K."/>
            <person name="Chao H."/>
            <person name="Dinh H."/>
            <person name="Doddapaneni H."/>
            <person name="Dugan-Rocha S."/>
            <person name="Elkadiri S."/>
            <person name="Gnanaolivu R."/>
            <person name="Hernandez B."/>
            <person name="Skinner E."/>
            <person name="Javaid M."/>
            <person name="Lee S."/>
            <person name="Li M."/>
            <person name="Ming W."/>
            <person name="Munidasa M."/>
            <person name="Muniz J."/>
            <person name="Nguyen L."/>
            <person name="Hughes D."/>
            <person name="Osuji N."/>
            <person name="Pu L.-L."/>
            <person name="Puazo M."/>
            <person name="Qu C."/>
            <person name="Quiroz J."/>
            <person name="Raj R."/>
            <person name="Weissenberger G."/>
            <person name="Xin Y."/>
            <person name="Zou X."/>
            <person name="Han Y."/>
            <person name="Worley K."/>
            <person name="Muzny D."/>
            <person name="Gibbs R."/>
        </authorList>
    </citation>
    <scope>NUCLEOTIDE SEQUENCE</scope>
    <source>
        <strain evidence="6">Sampled in the wild</strain>
    </source>
</reference>
<proteinExistence type="predicted"/>
<dbReference type="Pfam" id="PF16077">
    <property type="entry name" value="Spaetzle"/>
    <property type="match status" value="2"/>
</dbReference>
<dbReference type="GO" id="GO:0045087">
    <property type="term" value="P:innate immune response"/>
    <property type="evidence" value="ECO:0007669"/>
    <property type="project" value="TreeGrafter"/>
</dbReference>
<protein>
    <recommendedName>
        <fullName evidence="5">Spaetzle domain-containing protein</fullName>
    </recommendedName>
</protein>
<evidence type="ECO:0000259" key="5">
    <source>
        <dbReference type="Pfam" id="PF16077"/>
    </source>
</evidence>
<evidence type="ECO:0000313" key="6">
    <source>
        <dbReference type="EMBL" id="KAG8223851.1"/>
    </source>
</evidence>
<organism evidence="6 7">
    <name type="scientific">Ladona fulva</name>
    <name type="common">Scarce chaser dragonfly</name>
    <name type="synonym">Libellula fulva</name>
    <dbReference type="NCBI Taxonomy" id="123851"/>
    <lineage>
        <taxon>Eukaryota</taxon>
        <taxon>Metazoa</taxon>
        <taxon>Ecdysozoa</taxon>
        <taxon>Arthropoda</taxon>
        <taxon>Hexapoda</taxon>
        <taxon>Insecta</taxon>
        <taxon>Pterygota</taxon>
        <taxon>Palaeoptera</taxon>
        <taxon>Odonata</taxon>
        <taxon>Epiprocta</taxon>
        <taxon>Anisoptera</taxon>
        <taxon>Libelluloidea</taxon>
        <taxon>Libellulidae</taxon>
        <taxon>Ladona</taxon>
    </lineage>
</organism>
<dbReference type="GO" id="GO:0005615">
    <property type="term" value="C:extracellular space"/>
    <property type="evidence" value="ECO:0007669"/>
    <property type="project" value="UniProtKB-ARBA"/>
</dbReference>
<feature type="domain" description="Spaetzle" evidence="5">
    <location>
        <begin position="267"/>
        <end position="317"/>
    </location>
</feature>
<feature type="domain" description="Spaetzle" evidence="5">
    <location>
        <begin position="335"/>
        <end position="374"/>
    </location>
</feature>
<reference evidence="6" key="1">
    <citation type="submission" date="2013-04" db="EMBL/GenBank/DDBJ databases">
        <authorList>
            <person name="Qu J."/>
            <person name="Murali S.C."/>
            <person name="Bandaranaike D."/>
            <person name="Bellair M."/>
            <person name="Blankenburg K."/>
            <person name="Chao H."/>
            <person name="Dinh H."/>
            <person name="Doddapaneni H."/>
            <person name="Downs B."/>
            <person name="Dugan-Rocha S."/>
            <person name="Elkadiri S."/>
            <person name="Gnanaolivu R.D."/>
            <person name="Hernandez B."/>
            <person name="Javaid M."/>
            <person name="Jayaseelan J.C."/>
            <person name="Lee S."/>
            <person name="Li M."/>
            <person name="Ming W."/>
            <person name="Munidasa M."/>
            <person name="Muniz J."/>
            <person name="Nguyen L."/>
            <person name="Ongeri F."/>
            <person name="Osuji N."/>
            <person name="Pu L.-L."/>
            <person name="Puazo M."/>
            <person name="Qu C."/>
            <person name="Quiroz J."/>
            <person name="Raj R."/>
            <person name="Weissenberger G."/>
            <person name="Xin Y."/>
            <person name="Zou X."/>
            <person name="Han Y."/>
            <person name="Richards S."/>
            <person name="Worley K."/>
            <person name="Muzny D."/>
            <person name="Gibbs R."/>
        </authorList>
    </citation>
    <scope>NUCLEOTIDE SEQUENCE</scope>
    <source>
        <strain evidence="6">Sampled in the wild</strain>
    </source>
</reference>